<evidence type="ECO:0000313" key="3">
    <source>
        <dbReference type="Proteomes" id="UP000187406"/>
    </source>
</evidence>
<feature type="compositionally biased region" description="Acidic residues" evidence="1">
    <location>
        <begin position="96"/>
        <end position="135"/>
    </location>
</feature>
<organism evidence="2 3">
    <name type="scientific">Cephalotus follicularis</name>
    <name type="common">Albany pitcher plant</name>
    <dbReference type="NCBI Taxonomy" id="3775"/>
    <lineage>
        <taxon>Eukaryota</taxon>
        <taxon>Viridiplantae</taxon>
        <taxon>Streptophyta</taxon>
        <taxon>Embryophyta</taxon>
        <taxon>Tracheophyta</taxon>
        <taxon>Spermatophyta</taxon>
        <taxon>Magnoliopsida</taxon>
        <taxon>eudicotyledons</taxon>
        <taxon>Gunneridae</taxon>
        <taxon>Pentapetalae</taxon>
        <taxon>rosids</taxon>
        <taxon>fabids</taxon>
        <taxon>Oxalidales</taxon>
        <taxon>Cephalotaceae</taxon>
        <taxon>Cephalotus</taxon>
    </lineage>
</organism>
<sequence>MYHLLLLQFGNCMHEVDDVDSDRYSYIDLLTDCLKFMFPKVCLDITIVTGMKISNDRELMDMFAAHEHVDEINLFVKPNGRKTDFTLSHMPPTWNEDSDSNVEKSDDDDQFGDGIDEVDEGQENVYDFSDEDDEWINTKEDNDDSSINFSDYEYEPC</sequence>
<comment type="caution">
    <text evidence="2">The sequence shown here is derived from an EMBL/GenBank/DDBJ whole genome shotgun (WGS) entry which is preliminary data.</text>
</comment>
<dbReference type="Proteomes" id="UP000187406">
    <property type="component" value="Unassembled WGS sequence"/>
</dbReference>
<gene>
    <name evidence="2" type="ORF">CFOL_v3_21390</name>
</gene>
<dbReference type="InParanoid" id="A0A1Q3CCS8"/>
<dbReference type="EMBL" id="BDDD01001712">
    <property type="protein sequence ID" value="GAV77922.1"/>
    <property type="molecule type" value="Genomic_DNA"/>
</dbReference>
<protein>
    <submittedName>
        <fullName evidence="2">Uncharacterized protein</fullName>
    </submittedName>
</protein>
<evidence type="ECO:0000256" key="1">
    <source>
        <dbReference type="SAM" id="MobiDB-lite"/>
    </source>
</evidence>
<accession>A0A1Q3CCS8</accession>
<dbReference type="AlphaFoldDB" id="A0A1Q3CCS8"/>
<reference evidence="3" key="1">
    <citation type="submission" date="2016-04" db="EMBL/GenBank/DDBJ databases">
        <title>Cephalotus genome sequencing.</title>
        <authorList>
            <person name="Fukushima K."/>
            <person name="Hasebe M."/>
            <person name="Fang X."/>
        </authorList>
    </citation>
    <scope>NUCLEOTIDE SEQUENCE [LARGE SCALE GENOMIC DNA]</scope>
    <source>
        <strain evidence="3">cv. St1</strain>
    </source>
</reference>
<name>A0A1Q3CCS8_CEPFO</name>
<proteinExistence type="predicted"/>
<evidence type="ECO:0000313" key="2">
    <source>
        <dbReference type="EMBL" id="GAV77922.1"/>
    </source>
</evidence>
<keyword evidence="3" id="KW-1185">Reference proteome</keyword>
<feature type="region of interest" description="Disordered" evidence="1">
    <location>
        <begin position="86"/>
        <end position="157"/>
    </location>
</feature>